<evidence type="ECO:0000313" key="4">
    <source>
        <dbReference type="Proteomes" id="UP000314982"/>
    </source>
</evidence>
<protein>
    <submittedName>
        <fullName evidence="3">Uncharacterized protein</fullName>
    </submittedName>
</protein>
<feature type="signal peptide" evidence="2">
    <location>
        <begin position="1"/>
        <end position="19"/>
    </location>
</feature>
<dbReference type="Ensembl" id="ENSHHUT00000000266.1">
    <property type="protein sequence ID" value="ENSHHUP00000000256.1"/>
    <property type="gene ID" value="ENSHHUG00000000195.1"/>
</dbReference>
<evidence type="ECO:0000256" key="2">
    <source>
        <dbReference type="SAM" id="SignalP"/>
    </source>
</evidence>
<proteinExistence type="predicted"/>
<accession>A0A4W5JKT1</accession>
<name>A0A4W5JKT1_9TELE</name>
<keyword evidence="2" id="KW-0732">Signal</keyword>
<keyword evidence="4" id="KW-1185">Reference proteome</keyword>
<feature type="compositionally biased region" description="Low complexity" evidence="1">
    <location>
        <begin position="78"/>
        <end position="91"/>
    </location>
</feature>
<organism evidence="3 4">
    <name type="scientific">Hucho hucho</name>
    <name type="common">huchen</name>
    <dbReference type="NCBI Taxonomy" id="62062"/>
    <lineage>
        <taxon>Eukaryota</taxon>
        <taxon>Metazoa</taxon>
        <taxon>Chordata</taxon>
        <taxon>Craniata</taxon>
        <taxon>Vertebrata</taxon>
        <taxon>Euteleostomi</taxon>
        <taxon>Actinopterygii</taxon>
        <taxon>Neopterygii</taxon>
        <taxon>Teleostei</taxon>
        <taxon>Protacanthopterygii</taxon>
        <taxon>Salmoniformes</taxon>
        <taxon>Salmonidae</taxon>
        <taxon>Salmoninae</taxon>
        <taxon>Hucho</taxon>
    </lineage>
</organism>
<sequence>CPYVRLSFCLSVCLSVCLSLSVCLFAQYGNMITHPEGLTTQNHTTQFSFLDSYLTCNQYWYHCTPRLPLTQTSTAPKHTSSTVTHTSLLGS</sequence>
<dbReference type="AlphaFoldDB" id="A0A4W5JKT1"/>
<evidence type="ECO:0000313" key="3">
    <source>
        <dbReference type="Ensembl" id="ENSHHUP00000000256.1"/>
    </source>
</evidence>
<dbReference type="Proteomes" id="UP000314982">
    <property type="component" value="Unassembled WGS sequence"/>
</dbReference>
<feature type="region of interest" description="Disordered" evidence="1">
    <location>
        <begin position="71"/>
        <end position="91"/>
    </location>
</feature>
<feature type="chain" id="PRO_5021344203" evidence="2">
    <location>
        <begin position="20"/>
        <end position="91"/>
    </location>
</feature>
<reference evidence="4" key="1">
    <citation type="submission" date="2018-06" db="EMBL/GenBank/DDBJ databases">
        <title>Genome assembly of Danube salmon.</title>
        <authorList>
            <person name="Macqueen D.J."/>
            <person name="Gundappa M.K."/>
        </authorList>
    </citation>
    <scope>NUCLEOTIDE SEQUENCE [LARGE SCALE GENOMIC DNA]</scope>
</reference>
<reference evidence="3" key="3">
    <citation type="submission" date="2025-09" db="UniProtKB">
        <authorList>
            <consortium name="Ensembl"/>
        </authorList>
    </citation>
    <scope>IDENTIFICATION</scope>
</reference>
<reference evidence="3" key="2">
    <citation type="submission" date="2025-08" db="UniProtKB">
        <authorList>
            <consortium name="Ensembl"/>
        </authorList>
    </citation>
    <scope>IDENTIFICATION</scope>
</reference>
<evidence type="ECO:0000256" key="1">
    <source>
        <dbReference type="SAM" id="MobiDB-lite"/>
    </source>
</evidence>